<keyword evidence="2" id="KW-1133">Transmembrane helix</keyword>
<reference evidence="4" key="3">
    <citation type="submission" date="2025-09" db="UniProtKB">
        <authorList>
            <consortium name="Ensembl"/>
        </authorList>
    </citation>
    <scope>IDENTIFICATION</scope>
</reference>
<dbReference type="HOGENOM" id="CLU_013985_10_1_1"/>
<dbReference type="Ensembl" id="ENSACAT00000016594.5">
    <property type="protein sequence ID" value="ENSACAP00000016270.4"/>
    <property type="gene ID" value="ENSACAG00000016550.5"/>
</dbReference>
<dbReference type="GeneTree" id="ENSGT00950000182932"/>
<evidence type="ECO:0000313" key="4">
    <source>
        <dbReference type="Ensembl" id="ENSACAP00000016270.4"/>
    </source>
</evidence>
<dbReference type="SUPFAM" id="SSF55729">
    <property type="entry name" value="Acyl-CoA N-acyltransferases (Nat)"/>
    <property type="match status" value="1"/>
</dbReference>
<dbReference type="PANTHER" id="PTHR13947">
    <property type="entry name" value="GNAT FAMILY N-ACETYLTRANSFERASE"/>
    <property type="match status" value="1"/>
</dbReference>
<dbReference type="GO" id="GO:0008080">
    <property type="term" value="F:N-acetyltransferase activity"/>
    <property type="evidence" value="ECO:0000318"/>
    <property type="project" value="GO_Central"/>
</dbReference>
<keyword evidence="1" id="KW-0808">Transferase</keyword>
<evidence type="ECO:0000256" key="1">
    <source>
        <dbReference type="ARBA" id="ARBA00022679"/>
    </source>
</evidence>
<feature type="transmembrane region" description="Helical" evidence="2">
    <location>
        <begin position="61"/>
        <end position="89"/>
    </location>
</feature>
<evidence type="ECO:0000259" key="3">
    <source>
        <dbReference type="PROSITE" id="PS51186"/>
    </source>
</evidence>
<dbReference type="STRING" id="28377.ENSACAP00000016270"/>
<reference evidence="4" key="1">
    <citation type="submission" date="2009-12" db="EMBL/GenBank/DDBJ databases">
        <title>The Genome Sequence of Anolis carolinensis (Green Anole Lizard).</title>
        <authorList>
            <consortium name="The Genome Sequencing Platform"/>
            <person name="Di Palma F."/>
            <person name="Alfoldi J."/>
            <person name="Heiman D."/>
            <person name="Young S."/>
            <person name="Grabherr M."/>
            <person name="Johnson J."/>
            <person name="Lander E.S."/>
            <person name="Lindblad-Toh K."/>
        </authorList>
    </citation>
    <scope>NUCLEOTIDE SEQUENCE [LARGE SCALE GENOMIC DNA]</scope>
    <source>
        <strain evidence="4">JBL SC #1</strain>
    </source>
</reference>
<keyword evidence="2" id="KW-0812">Transmembrane</keyword>
<dbReference type="PANTHER" id="PTHR13947:SF58">
    <property type="entry name" value="8B (PUTATIVE,_PSEUDO-RELATED"/>
    <property type="match status" value="1"/>
</dbReference>
<dbReference type="InterPro" id="IPR050769">
    <property type="entry name" value="NAT_camello-type"/>
</dbReference>
<dbReference type="Bgee" id="ENSACAG00000016550">
    <property type="expression patterns" value="Expressed in kidney and 2 other cell types or tissues"/>
</dbReference>
<dbReference type="Pfam" id="PF00583">
    <property type="entry name" value="Acetyltransf_1"/>
    <property type="match status" value="1"/>
</dbReference>
<accession>H9GNB7</accession>
<name>H9GNB7_ANOCA</name>
<dbReference type="InterPro" id="IPR000182">
    <property type="entry name" value="GNAT_dom"/>
</dbReference>
<dbReference type="InterPro" id="IPR016181">
    <property type="entry name" value="Acyl_CoA_acyltransferase"/>
</dbReference>
<evidence type="ECO:0000256" key="2">
    <source>
        <dbReference type="SAM" id="Phobius"/>
    </source>
</evidence>
<evidence type="ECO:0000313" key="5">
    <source>
        <dbReference type="Proteomes" id="UP000001646"/>
    </source>
</evidence>
<dbReference type="Gene3D" id="3.40.630.30">
    <property type="match status" value="1"/>
</dbReference>
<proteinExistence type="predicted"/>
<dbReference type="eggNOG" id="KOG3139">
    <property type="taxonomic scope" value="Eukaryota"/>
</dbReference>
<reference evidence="4" key="2">
    <citation type="submission" date="2025-08" db="UniProtKB">
        <authorList>
            <consortium name="Ensembl"/>
        </authorList>
    </citation>
    <scope>IDENTIFICATION</scope>
</reference>
<protein>
    <recommendedName>
        <fullName evidence="3">N-acetyltransferase domain-containing protein</fullName>
    </recommendedName>
</protein>
<feature type="domain" description="N-acetyltransferase" evidence="3">
    <location>
        <begin position="81"/>
        <end position="229"/>
    </location>
</feature>
<dbReference type="CDD" id="cd04301">
    <property type="entry name" value="NAT_SF"/>
    <property type="match status" value="1"/>
</dbReference>
<dbReference type="AlphaFoldDB" id="H9GNB7"/>
<organism evidence="4 5">
    <name type="scientific">Anolis carolinensis</name>
    <name type="common">Green anole</name>
    <name type="synonym">American chameleon</name>
    <dbReference type="NCBI Taxonomy" id="28377"/>
    <lineage>
        <taxon>Eukaryota</taxon>
        <taxon>Metazoa</taxon>
        <taxon>Chordata</taxon>
        <taxon>Craniata</taxon>
        <taxon>Vertebrata</taxon>
        <taxon>Euteleostomi</taxon>
        <taxon>Lepidosauria</taxon>
        <taxon>Squamata</taxon>
        <taxon>Bifurcata</taxon>
        <taxon>Unidentata</taxon>
        <taxon>Episquamata</taxon>
        <taxon>Toxicofera</taxon>
        <taxon>Iguania</taxon>
        <taxon>Dactyloidae</taxon>
        <taxon>Anolis</taxon>
    </lineage>
</organism>
<sequence>MHMPPMAGEQECASATMGEYRIRSYEDGDYEAARTIVSEGITEHVPAGFWLVLRSPQTHGLLLGLFLATYGISSSFLFSFAVVSALLATGWIRIKAVWRDYVEAALEGDMLDIQRTYLDPTDCHFWVVERGREVVGTVAVLHPEDPALQGRALELKRMSVKKGHRGRGLSKALTKAVLRFAQEHGYKEVVLSTTMVQYAAQRLYEGMGFQRVKELCPFLSAKLLQFYIYVYRYEIPGPR</sequence>
<keyword evidence="2" id="KW-0472">Membrane</keyword>
<dbReference type="InParanoid" id="H9GNB7"/>
<dbReference type="Proteomes" id="UP000001646">
    <property type="component" value="Unplaced"/>
</dbReference>
<dbReference type="PROSITE" id="PS51186">
    <property type="entry name" value="GNAT"/>
    <property type="match status" value="1"/>
</dbReference>
<keyword evidence="5" id="KW-1185">Reference proteome</keyword>